<keyword evidence="2" id="KW-0813">Transport</keyword>
<evidence type="ECO:0000256" key="7">
    <source>
        <dbReference type="ARBA" id="ARBA00022989"/>
    </source>
</evidence>
<evidence type="ECO:0000256" key="6">
    <source>
        <dbReference type="ARBA" id="ARBA00022840"/>
    </source>
</evidence>
<dbReference type="Pfam" id="PF00005">
    <property type="entry name" value="ABC_tran"/>
    <property type="match status" value="1"/>
</dbReference>
<dbReference type="GO" id="GO:0005886">
    <property type="term" value="C:plasma membrane"/>
    <property type="evidence" value="ECO:0007669"/>
    <property type="project" value="UniProtKB-SubCell"/>
</dbReference>
<dbReference type="FunFam" id="3.40.50.300:FF:000854">
    <property type="entry name" value="Multidrug ABC transporter ATP-binding protein"/>
    <property type="match status" value="1"/>
</dbReference>
<evidence type="ECO:0000313" key="12">
    <source>
        <dbReference type="EMBL" id="CAB4907443.1"/>
    </source>
</evidence>
<dbReference type="CDD" id="cd18548">
    <property type="entry name" value="ABC_6TM_Tm287_like"/>
    <property type="match status" value="1"/>
</dbReference>
<sequence length="581" mass="63735">MLRLLRQYLAPYKRTLILITALLLVQAFGQLYLPYLNASIINNGVLTGDTTYILKIGGVMLLVTAVFTVASIVAVYFSARTAMRFGRDVRRAQFERVQEFALREVNEFTAPSLITRNTNDVQQVQMVVVMSLTTMISAPIVAIGGVIMAIQEDVQLSLLLIVVIPLMIIVIGAIIVRAVPQFAIMQDRIDRINLVLRENLTGIRVIRAFVKNRFERQRFADANADLTSTALKVNRLFAMMMPSLMFILNIATIGVLWFGGHLVDNGSLEIGNLTAFIAYVTQILTSVMMAVMMSVMIPRASASANRIQEVLDTNPHITEPAHPSSQIPTAGVIELRNVDFSYPGAEQPVLHDVSFTCKPGEMTAIVGSTGAGKTTAISLMTRLYDVTGGEVLIDGTNVKDLLFEDLWAAFGMVPQKAFLFAGTIATNLRFGKQDATEVEIWQALRIAQAEDFVRALPAGIDSVVDQGGQNLSGGQRQRIAIARALIRQPLVYVFDDSFSALDFTTDTKLRAALAEHTFLSEQNAPTVIVVAQRVSTVLKADQIVVLDEGRVVGVGDHHSLLESSEIYREIVYSQLTAQEAS</sequence>
<reference evidence="12" key="1">
    <citation type="submission" date="2020-05" db="EMBL/GenBank/DDBJ databases">
        <authorList>
            <person name="Chiriac C."/>
            <person name="Salcher M."/>
            <person name="Ghai R."/>
            <person name="Kavagutti S V."/>
        </authorList>
    </citation>
    <scope>NUCLEOTIDE SEQUENCE</scope>
</reference>
<comment type="subcellular location">
    <subcellularLocation>
        <location evidence="1">Cell membrane</location>
        <topology evidence="1">Multi-pass membrane protein</topology>
    </subcellularLocation>
</comment>
<dbReference type="GO" id="GO:0005524">
    <property type="term" value="F:ATP binding"/>
    <property type="evidence" value="ECO:0007669"/>
    <property type="project" value="UniProtKB-KW"/>
</dbReference>
<evidence type="ECO:0000256" key="8">
    <source>
        <dbReference type="ARBA" id="ARBA00023136"/>
    </source>
</evidence>
<keyword evidence="5" id="KW-0547">Nucleotide-binding</keyword>
<dbReference type="InterPro" id="IPR017871">
    <property type="entry name" value="ABC_transporter-like_CS"/>
</dbReference>
<keyword evidence="7 9" id="KW-1133">Transmembrane helix</keyword>
<evidence type="ECO:0000259" key="11">
    <source>
        <dbReference type="PROSITE" id="PS50929"/>
    </source>
</evidence>
<evidence type="ECO:0000256" key="9">
    <source>
        <dbReference type="SAM" id="Phobius"/>
    </source>
</evidence>
<dbReference type="Pfam" id="PF00664">
    <property type="entry name" value="ABC_membrane"/>
    <property type="match status" value="1"/>
</dbReference>
<evidence type="ECO:0000256" key="3">
    <source>
        <dbReference type="ARBA" id="ARBA00022475"/>
    </source>
</evidence>
<organism evidence="12">
    <name type="scientific">freshwater metagenome</name>
    <dbReference type="NCBI Taxonomy" id="449393"/>
    <lineage>
        <taxon>unclassified sequences</taxon>
        <taxon>metagenomes</taxon>
        <taxon>ecological metagenomes</taxon>
    </lineage>
</organism>
<name>A0A6J7GT52_9ZZZZ</name>
<dbReference type="InterPro" id="IPR036640">
    <property type="entry name" value="ABC1_TM_sf"/>
</dbReference>
<dbReference type="GO" id="GO:0016887">
    <property type="term" value="F:ATP hydrolysis activity"/>
    <property type="evidence" value="ECO:0007669"/>
    <property type="project" value="InterPro"/>
</dbReference>
<dbReference type="AlphaFoldDB" id="A0A6J7GT52"/>
<dbReference type="PROSITE" id="PS50893">
    <property type="entry name" value="ABC_TRANSPORTER_2"/>
    <property type="match status" value="1"/>
</dbReference>
<proteinExistence type="predicted"/>
<feature type="transmembrane region" description="Helical" evidence="9">
    <location>
        <begin position="53"/>
        <end position="77"/>
    </location>
</feature>
<keyword evidence="3" id="KW-1003">Cell membrane</keyword>
<feature type="domain" description="ABC transporter" evidence="10">
    <location>
        <begin position="333"/>
        <end position="573"/>
    </location>
</feature>
<keyword evidence="6" id="KW-0067">ATP-binding</keyword>
<accession>A0A6J7GT52</accession>
<dbReference type="InterPro" id="IPR003439">
    <property type="entry name" value="ABC_transporter-like_ATP-bd"/>
</dbReference>
<dbReference type="SUPFAM" id="SSF90123">
    <property type="entry name" value="ABC transporter transmembrane region"/>
    <property type="match status" value="1"/>
</dbReference>
<dbReference type="InterPro" id="IPR003593">
    <property type="entry name" value="AAA+_ATPase"/>
</dbReference>
<dbReference type="Gene3D" id="3.40.50.300">
    <property type="entry name" value="P-loop containing nucleotide triphosphate hydrolases"/>
    <property type="match status" value="1"/>
</dbReference>
<feature type="transmembrane region" description="Helical" evidence="9">
    <location>
        <begin position="156"/>
        <end position="179"/>
    </location>
</feature>
<keyword evidence="8 9" id="KW-0472">Membrane</keyword>
<dbReference type="GO" id="GO:0015421">
    <property type="term" value="F:ABC-type oligopeptide transporter activity"/>
    <property type="evidence" value="ECO:0007669"/>
    <property type="project" value="TreeGrafter"/>
</dbReference>
<evidence type="ECO:0000256" key="4">
    <source>
        <dbReference type="ARBA" id="ARBA00022692"/>
    </source>
</evidence>
<dbReference type="PROSITE" id="PS50929">
    <property type="entry name" value="ABC_TM1F"/>
    <property type="match status" value="1"/>
</dbReference>
<dbReference type="SMART" id="SM00382">
    <property type="entry name" value="AAA"/>
    <property type="match status" value="1"/>
</dbReference>
<keyword evidence="4 9" id="KW-0812">Transmembrane</keyword>
<evidence type="ECO:0000256" key="5">
    <source>
        <dbReference type="ARBA" id="ARBA00022741"/>
    </source>
</evidence>
<evidence type="ECO:0000256" key="2">
    <source>
        <dbReference type="ARBA" id="ARBA00022448"/>
    </source>
</evidence>
<dbReference type="Gene3D" id="1.20.1560.10">
    <property type="entry name" value="ABC transporter type 1, transmembrane domain"/>
    <property type="match status" value="1"/>
</dbReference>
<dbReference type="PANTHER" id="PTHR43394:SF1">
    <property type="entry name" value="ATP-BINDING CASSETTE SUB-FAMILY B MEMBER 10, MITOCHONDRIAL"/>
    <property type="match status" value="1"/>
</dbReference>
<feature type="transmembrane region" description="Helical" evidence="9">
    <location>
        <begin position="126"/>
        <end position="150"/>
    </location>
</feature>
<protein>
    <submittedName>
        <fullName evidence="12">Unannotated protein</fullName>
    </submittedName>
</protein>
<evidence type="ECO:0000259" key="10">
    <source>
        <dbReference type="PROSITE" id="PS50893"/>
    </source>
</evidence>
<dbReference type="SUPFAM" id="SSF52540">
    <property type="entry name" value="P-loop containing nucleoside triphosphate hydrolases"/>
    <property type="match status" value="1"/>
</dbReference>
<evidence type="ECO:0000256" key="1">
    <source>
        <dbReference type="ARBA" id="ARBA00004651"/>
    </source>
</evidence>
<dbReference type="InterPro" id="IPR011527">
    <property type="entry name" value="ABC1_TM_dom"/>
</dbReference>
<dbReference type="PANTHER" id="PTHR43394">
    <property type="entry name" value="ATP-DEPENDENT PERMEASE MDL1, MITOCHONDRIAL"/>
    <property type="match status" value="1"/>
</dbReference>
<gene>
    <name evidence="12" type="ORF">UFOPK3495_01360</name>
</gene>
<dbReference type="PROSITE" id="PS00211">
    <property type="entry name" value="ABC_TRANSPORTER_1"/>
    <property type="match status" value="1"/>
</dbReference>
<dbReference type="InterPro" id="IPR039421">
    <property type="entry name" value="Type_1_exporter"/>
</dbReference>
<feature type="transmembrane region" description="Helical" evidence="9">
    <location>
        <begin position="236"/>
        <end position="258"/>
    </location>
</feature>
<dbReference type="InterPro" id="IPR027417">
    <property type="entry name" value="P-loop_NTPase"/>
</dbReference>
<feature type="domain" description="ABC transmembrane type-1" evidence="11">
    <location>
        <begin position="17"/>
        <end position="299"/>
    </location>
</feature>
<dbReference type="EMBL" id="CAFBMC010000089">
    <property type="protein sequence ID" value="CAB4907443.1"/>
    <property type="molecule type" value="Genomic_DNA"/>
</dbReference>
<feature type="transmembrane region" description="Helical" evidence="9">
    <location>
        <begin position="270"/>
        <end position="297"/>
    </location>
</feature>
<dbReference type="FunFam" id="1.20.1560.10:FF:000040">
    <property type="entry name" value="Multidrug ABC transporter ATP-binding protein"/>
    <property type="match status" value="1"/>
</dbReference>